<sequence>MGGFGSSTVGSDAGNGETISNSIPWQYIIPAIVPGLLILLFICLRCGLPRLKKRIFARVCAKPDCKFGRYIEQKDRTKAKQDKTNGGLDTWYHKECFKENENV</sequence>
<feature type="transmembrane region" description="Helical" evidence="1">
    <location>
        <begin position="27"/>
        <end position="48"/>
    </location>
</feature>
<dbReference type="EMBL" id="KI894012">
    <property type="protein sequence ID" value="OCF48950.1"/>
    <property type="molecule type" value="Genomic_DNA"/>
</dbReference>
<name>A0A1B9I091_9TREE</name>
<dbReference type="KEGG" id="kpin:30173006"/>
<organism evidence="2">
    <name type="scientific">Kwoniella pini CBS 10737</name>
    <dbReference type="NCBI Taxonomy" id="1296096"/>
    <lineage>
        <taxon>Eukaryota</taxon>
        <taxon>Fungi</taxon>
        <taxon>Dikarya</taxon>
        <taxon>Basidiomycota</taxon>
        <taxon>Agaricomycotina</taxon>
        <taxon>Tremellomycetes</taxon>
        <taxon>Tremellales</taxon>
        <taxon>Cryptococcaceae</taxon>
        <taxon>Kwoniella</taxon>
    </lineage>
</organism>
<proteinExistence type="predicted"/>
<reference evidence="3" key="4">
    <citation type="submission" date="2024-02" db="EMBL/GenBank/DDBJ databases">
        <title>Comparative genomics of Cryptococcus and Kwoniella reveals pathogenesis evolution and contrasting modes of karyotype evolution via chromosome fusion or intercentromeric recombination.</title>
        <authorList>
            <person name="Coelho M.A."/>
            <person name="David-Palma M."/>
            <person name="Shea T."/>
            <person name="Bowers K."/>
            <person name="McGinley-Smith S."/>
            <person name="Mohammad A.W."/>
            <person name="Gnirke A."/>
            <person name="Yurkov A.M."/>
            <person name="Nowrousian M."/>
            <person name="Sun S."/>
            <person name="Cuomo C.A."/>
            <person name="Heitman J."/>
        </authorList>
    </citation>
    <scope>NUCLEOTIDE SEQUENCE</scope>
    <source>
        <strain evidence="3">CBS 10737</strain>
    </source>
</reference>
<keyword evidence="1" id="KW-1133">Transmembrane helix</keyword>
<keyword evidence="4" id="KW-1185">Reference proteome</keyword>
<dbReference type="RefSeq" id="XP_019010169.1">
    <property type="nucleotide sequence ID" value="XM_019156367.1"/>
</dbReference>
<reference evidence="2" key="1">
    <citation type="submission" date="2013-07" db="EMBL/GenBank/DDBJ databases">
        <title>The Genome Sequence of Cryptococcus pinus CBS10737.</title>
        <authorList>
            <consortium name="The Broad Institute Genome Sequencing Platform"/>
            <person name="Cuomo C."/>
            <person name="Litvintseva A."/>
            <person name="Chen Y."/>
            <person name="Heitman J."/>
            <person name="Sun S."/>
            <person name="Springer D."/>
            <person name="Dromer F."/>
            <person name="Young S.K."/>
            <person name="Zeng Q."/>
            <person name="Gargeya S."/>
            <person name="Fitzgerald M."/>
            <person name="Abouelleil A."/>
            <person name="Alvarado L."/>
            <person name="Berlin A.M."/>
            <person name="Chapman S.B."/>
            <person name="Dewar J."/>
            <person name="Goldberg J."/>
            <person name="Griggs A."/>
            <person name="Gujja S."/>
            <person name="Hansen M."/>
            <person name="Howarth C."/>
            <person name="Imamovic A."/>
            <person name="Larimer J."/>
            <person name="McCowan C."/>
            <person name="Murphy C."/>
            <person name="Pearson M."/>
            <person name="Priest M."/>
            <person name="Roberts A."/>
            <person name="Saif S."/>
            <person name="Shea T."/>
            <person name="Sykes S."/>
            <person name="Wortman J."/>
            <person name="Nusbaum C."/>
            <person name="Birren B."/>
        </authorList>
    </citation>
    <scope>NUCLEOTIDE SEQUENCE [LARGE SCALE GENOMIC DNA]</scope>
    <source>
        <strain evidence="2">CBS 10737</strain>
    </source>
</reference>
<keyword evidence="1" id="KW-0812">Transmembrane</keyword>
<evidence type="ECO:0000313" key="2">
    <source>
        <dbReference type="EMBL" id="OCF48950.1"/>
    </source>
</evidence>
<dbReference type="GeneID" id="30173006"/>
<evidence type="ECO:0000313" key="4">
    <source>
        <dbReference type="Proteomes" id="UP000094020"/>
    </source>
</evidence>
<reference evidence="3" key="2">
    <citation type="submission" date="2013-07" db="EMBL/GenBank/DDBJ databases">
        <authorList>
            <consortium name="The Broad Institute Genome Sequencing Platform"/>
            <person name="Cuomo C."/>
            <person name="Litvintseva A."/>
            <person name="Chen Y."/>
            <person name="Heitman J."/>
            <person name="Sun S."/>
            <person name="Springer D."/>
            <person name="Dromer F."/>
            <person name="Young S.K."/>
            <person name="Zeng Q."/>
            <person name="Gargeya S."/>
            <person name="Fitzgerald M."/>
            <person name="Abouelleil A."/>
            <person name="Alvarado L."/>
            <person name="Berlin A.M."/>
            <person name="Chapman S.B."/>
            <person name="Dewar J."/>
            <person name="Goldberg J."/>
            <person name="Griggs A."/>
            <person name="Gujja S."/>
            <person name="Hansen M."/>
            <person name="Howarth C."/>
            <person name="Imamovic A."/>
            <person name="Larimer J."/>
            <person name="McCowan C."/>
            <person name="Murphy C."/>
            <person name="Pearson M."/>
            <person name="Priest M."/>
            <person name="Roberts A."/>
            <person name="Saif S."/>
            <person name="Shea T."/>
            <person name="Sykes S."/>
            <person name="Wortman J."/>
            <person name="Nusbaum C."/>
            <person name="Birren B."/>
        </authorList>
    </citation>
    <scope>NUCLEOTIDE SEQUENCE</scope>
    <source>
        <strain evidence="3">CBS 10737</strain>
    </source>
</reference>
<reference evidence="2" key="3">
    <citation type="submission" date="2016-07" db="EMBL/GenBank/DDBJ databases">
        <title>Evolution of pathogenesis and genome organization in the Tremellales.</title>
        <authorList>
            <person name="Cuomo C."/>
            <person name="Litvintseva A."/>
            <person name="Heitman J."/>
            <person name="Chen Y."/>
            <person name="Sun S."/>
            <person name="Springer D."/>
            <person name="Dromer F."/>
            <person name="Young S."/>
            <person name="Zeng Q."/>
            <person name="Chapman S."/>
            <person name="Gujja S."/>
            <person name="Saif S."/>
            <person name="Birren B."/>
        </authorList>
    </citation>
    <scope>NUCLEOTIDE SEQUENCE</scope>
    <source>
        <strain evidence="2">CBS 10737</strain>
    </source>
</reference>
<evidence type="ECO:0000256" key="1">
    <source>
        <dbReference type="SAM" id="Phobius"/>
    </source>
</evidence>
<protein>
    <recommendedName>
        <fullName evidence="5">PARP-type domain-containing protein</fullName>
    </recommendedName>
</protein>
<accession>A0A1B9I091</accession>
<evidence type="ECO:0008006" key="5">
    <source>
        <dbReference type="Google" id="ProtNLM"/>
    </source>
</evidence>
<dbReference type="EMBL" id="CP144526">
    <property type="protein sequence ID" value="WWC71858.1"/>
    <property type="molecule type" value="Genomic_DNA"/>
</dbReference>
<dbReference type="Proteomes" id="UP000094020">
    <property type="component" value="Chromosome 8"/>
</dbReference>
<keyword evidence="1" id="KW-0472">Membrane</keyword>
<dbReference type="AlphaFoldDB" id="A0A1B9I091"/>
<gene>
    <name evidence="2" type="ORF">I206_04637</name>
    <name evidence="3" type="ORF">I206_105817</name>
</gene>
<evidence type="ECO:0000313" key="3">
    <source>
        <dbReference type="EMBL" id="WWC71858.1"/>
    </source>
</evidence>